<proteinExistence type="predicted"/>
<name>A0A6A6VJB1_9PLEO</name>
<reference evidence="2" key="1">
    <citation type="journal article" date="2020" name="Stud. Mycol.">
        <title>101 Dothideomycetes genomes: a test case for predicting lifestyles and emergence of pathogens.</title>
        <authorList>
            <person name="Haridas S."/>
            <person name="Albert R."/>
            <person name="Binder M."/>
            <person name="Bloem J."/>
            <person name="Labutti K."/>
            <person name="Salamov A."/>
            <person name="Andreopoulos B."/>
            <person name="Baker S."/>
            <person name="Barry K."/>
            <person name="Bills G."/>
            <person name="Bluhm B."/>
            <person name="Cannon C."/>
            <person name="Castanera R."/>
            <person name="Culley D."/>
            <person name="Daum C."/>
            <person name="Ezra D."/>
            <person name="Gonzalez J."/>
            <person name="Henrissat B."/>
            <person name="Kuo A."/>
            <person name="Liang C."/>
            <person name="Lipzen A."/>
            <person name="Lutzoni F."/>
            <person name="Magnuson J."/>
            <person name="Mondo S."/>
            <person name="Nolan M."/>
            <person name="Ohm R."/>
            <person name="Pangilinan J."/>
            <person name="Park H.-J."/>
            <person name="Ramirez L."/>
            <person name="Alfaro M."/>
            <person name="Sun H."/>
            <person name="Tritt A."/>
            <person name="Yoshinaga Y."/>
            <person name="Zwiers L.-H."/>
            <person name="Turgeon B."/>
            <person name="Goodwin S."/>
            <person name="Spatafora J."/>
            <person name="Crous P."/>
            <person name="Grigoriev I."/>
        </authorList>
    </citation>
    <scope>NUCLEOTIDE SEQUENCE</scope>
    <source>
        <strain evidence="2">CBS 119925</strain>
    </source>
</reference>
<evidence type="ECO:0000313" key="2">
    <source>
        <dbReference type="EMBL" id="KAF2750685.1"/>
    </source>
</evidence>
<feature type="region of interest" description="Disordered" evidence="1">
    <location>
        <begin position="1"/>
        <end position="239"/>
    </location>
</feature>
<dbReference type="AlphaFoldDB" id="A0A6A6VJB1"/>
<sequence length="239" mass="25088">MATSADWLTSFAAEGFKSSGPGVERRLETPAIGEAPSDTAREGEQAAKEEHLDTPNLDTPNFHTPDKQPDTPQTGPVDPGPEPTHLTNATVDQVPDSQPVGDTAPEKTGSPASHHEFHDVADADNREDKERGKEAPASPGPDGTVTEESAAIESTPEGSNAIERQDMERVKTEKVTSQEPPSDTETTAANPTLSPNRGEDQEAKLSPGPPTAAVSRVAEENHSETPASPPSTPTPGARV</sequence>
<evidence type="ECO:0000256" key="1">
    <source>
        <dbReference type="SAM" id="MobiDB-lite"/>
    </source>
</evidence>
<evidence type="ECO:0000313" key="3">
    <source>
        <dbReference type="Proteomes" id="UP000799440"/>
    </source>
</evidence>
<feature type="compositionally biased region" description="Basic and acidic residues" evidence="1">
    <location>
        <begin position="113"/>
        <end position="134"/>
    </location>
</feature>
<protein>
    <submittedName>
        <fullName evidence="2">Uncharacterized protein</fullName>
    </submittedName>
</protein>
<feature type="compositionally biased region" description="Basic and acidic residues" evidence="1">
    <location>
        <begin position="163"/>
        <end position="176"/>
    </location>
</feature>
<dbReference type="EMBL" id="MU006563">
    <property type="protein sequence ID" value="KAF2750685.1"/>
    <property type="molecule type" value="Genomic_DNA"/>
</dbReference>
<keyword evidence="3" id="KW-1185">Reference proteome</keyword>
<feature type="compositionally biased region" description="Polar residues" evidence="1">
    <location>
        <begin position="177"/>
        <end position="195"/>
    </location>
</feature>
<gene>
    <name evidence="2" type="ORF">M011DRAFT_464512</name>
</gene>
<feature type="compositionally biased region" description="Basic and acidic residues" evidence="1">
    <location>
        <begin position="39"/>
        <end position="53"/>
    </location>
</feature>
<organism evidence="2 3">
    <name type="scientific">Sporormia fimetaria CBS 119925</name>
    <dbReference type="NCBI Taxonomy" id="1340428"/>
    <lineage>
        <taxon>Eukaryota</taxon>
        <taxon>Fungi</taxon>
        <taxon>Dikarya</taxon>
        <taxon>Ascomycota</taxon>
        <taxon>Pezizomycotina</taxon>
        <taxon>Dothideomycetes</taxon>
        <taxon>Pleosporomycetidae</taxon>
        <taxon>Pleosporales</taxon>
        <taxon>Sporormiaceae</taxon>
        <taxon>Sporormia</taxon>
    </lineage>
</organism>
<accession>A0A6A6VJB1</accession>
<dbReference type="Proteomes" id="UP000799440">
    <property type="component" value="Unassembled WGS sequence"/>
</dbReference>